<dbReference type="SUPFAM" id="SSF52777">
    <property type="entry name" value="CoA-dependent acyltransferases"/>
    <property type="match status" value="2"/>
</dbReference>
<protein>
    <submittedName>
        <fullName evidence="2">Condensation domain-containing protein</fullName>
    </submittedName>
</protein>
<dbReference type="Gene3D" id="3.30.559.10">
    <property type="entry name" value="Chloramphenicol acetyltransferase-like domain"/>
    <property type="match status" value="1"/>
</dbReference>
<comment type="caution">
    <text evidence="2">The sequence shown here is derived from an EMBL/GenBank/DDBJ whole genome shotgun (WGS) entry which is preliminary data.</text>
</comment>
<dbReference type="CDD" id="cd19531">
    <property type="entry name" value="LCL_NRPS-like"/>
    <property type="match status" value="1"/>
</dbReference>
<dbReference type="Proteomes" id="UP001597024">
    <property type="component" value="Unassembled WGS sequence"/>
</dbReference>
<sequence>SAPPLPTAEYGPAPLSYAQQRLWFLHDFDPDSTEYTVVTALRLRGALDTGALGAALSGIVARHETLRTTFSTVDGDPVQVVQPAEPVTVRLEDLTGRTDLTLEECLRQEAARPFDLGWGPVFRATLIRLGEQDHVLAFLAHHIAVDGWSLDLLTRELEVEYGAALRGERAEHPPLAVRYADYAAWQRNLVNGQAMERHLDYWRDRLAGVRPLDLPTDLPRPPVRSGAGRRHTFHVPAPVVSRLRELGGGNGATLFMTLATAVKVVLARWSGRQDIAVVTPLSGRDRVEVDDVVGFFVNTVVLRTSIDETLSFTETLRSVRLTTLDAMANGSVPFQKVVEALRPERDPSRPVLAEATVSLIGAPPRPVEVPGLRIEEIDPPVVTVDADVSFEFAERDGALVAHVGYTTDLFTEATAERMAGHLLTLLRGVTDRPEAPLATVPMTSGEETRRLVTEWGGTFEHPAPRTVPELFADQVARDPDAVALVSEEGTLSY</sequence>
<feature type="domain" description="Condensation" evidence="1">
    <location>
        <begin position="13"/>
        <end position="451"/>
    </location>
</feature>
<evidence type="ECO:0000313" key="3">
    <source>
        <dbReference type="Proteomes" id="UP001597024"/>
    </source>
</evidence>
<proteinExistence type="predicted"/>
<dbReference type="Pfam" id="PF00668">
    <property type="entry name" value="Condensation"/>
    <property type="match status" value="1"/>
</dbReference>
<accession>A0ABW3DYX4</accession>
<evidence type="ECO:0000313" key="2">
    <source>
        <dbReference type="EMBL" id="MFD0888964.1"/>
    </source>
</evidence>
<gene>
    <name evidence="2" type="ORF">ACFQ08_30895</name>
</gene>
<feature type="non-terminal residue" evidence="2">
    <location>
        <position position="1"/>
    </location>
</feature>
<dbReference type="PANTHER" id="PTHR45398">
    <property type="match status" value="1"/>
</dbReference>
<dbReference type="InterPro" id="IPR023213">
    <property type="entry name" value="CAT-like_dom_sf"/>
</dbReference>
<dbReference type="PANTHER" id="PTHR45398:SF1">
    <property type="entry name" value="ENZYME, PUTATIVE (JCVI)-RELATED"/>
    <property type="match status" value="1"/>
</dbReference>
<organism evidence="2 3">
    <name type="scientific">Streptosporangium algeriense</name>
    <dbReference type="NCBI Taxonomy" id="1682748"/>
    <lineage>
        <taxon>Bacteria</taxon>
        <taxon>Bacillati</taxon>
        <taxon>Actinomycetota</taxon>
        <taxon>Actinomycetes</taxon>
        <taxon>Streptosporangiales</taxon>
        <taxon>Streptosporangiaceae</taxon>
        <taxon>Streptosporangium</taxon>
    </lineage>
</organism>
<feature type="non-terminal residue" evidence="2">
    <location>
        <position position="493"/>
    </location>
</feature>
<evidence type="ECO:0000259" key="1">
    <source>
        <dbReference type="Pfam" id="PF00668"/>
    </source>
</evidence>
<keyword evidence="3" id="KW-1185">Reference proteome</keyword>
<name>A0ABW3DYX4_9ACTN</name>
<dbReference type="Gene3D" id="3.30.559.30">
    <property type="entry name" value="Nonribosomal peptide synthetase, condensation domain"/>
    <property type="match status" value="1"/>
</dbReference>
<dbReference type="InterPro" id="IPR001242">
    <property type="entry name" value="Condensation_dom"/>
</dbReference>
<dbReference type="EMBL" id="JBHTHX010001585">
    <property type="protein sequence ID" value="MFD0888964.1"/>
    <property type="molecule type" value="Genomic_DNA"/>
</dbReference>
<reference evidence="3" key="1">
    <citation type="journal article" date="2019" name="Int. J. Syst. Evol. Microbiol.">
        <title>The Global Catalogue of Microorganisms (GCM) 10K type strain sequencing project: providing services to taxonomists for standard genome sequencing and annotation.</title>
        <authorList>
            <consortium name="The Broad Institute Genomics Platform"/>
            <consortium name="The Broad Institute Genome Sequencing Center for Infectious Disease"/>
            <person name="Wu L."/>
            <person name="Ma J."/>
        </authorList>
    </citation>
    <scope>NUCLEOTIDE SEQUENCE [LARGE SCALE GENOMIC DNA]</scope>
    <source>
        <strain evidence="3">CCUG 62974</strain>
    </source>
</reference>